<dbReference type="GO" id="GO:0005179">
    <property type="term" value="F:hormone activity"/>
    <property type="evidence" value="ECO:0007669"/>
    <property type="project" value="UniProtKB-KW"/>
</dbReference>
<sequence length="119" mass="13651">MLAFVGSSGIKLLHVQTLFLCSTVWHTYEIEKGQNIIKNFKRHSDGTFTNDFTHYLDKIKAKDFVEWLTSNSRVGVVERQVGEYMEIHGKVCSAFPLLENSSCLPHVNRLHRGQRPCLT</sequence>
<dbReference type="GO" id="GO:0007188">
    <property type="term" value="P:adenylate cyclase-modulating G protein-coupled receptor signaling pathway"/>
    <property type="evidence" value="ECO:0007669"/>
    <property type="project" value="TreeGrafter"/>
</dbReference>
<dbReference type="GO" id="GO:0005615">
    <property type="term" value="C:extracellular space"/>
    <property type="evidence" value="ECO:0007669"/>
    <property type="project" value="TreeGrafter"/>
</dbReference>
<name>A0A8C5BFJ2_GADMO</name>
<organism evidence="7 8">
    <name type="scientific">Gadus morhua</name>
    <name type="common">Atlantic cod</name>
    <dbReference type="NCBI Taxonomy" id="8049"/>
    <lineage>
        <taxon>Eukaryota</taxon>
        <taxon>Metazoa</taxon>
        <taxon>Chordata</taxon>
        <taxon>Craniata</taxon>
        <taxon>Vertebrata</taxon>
        <taxon>Euteleostomi</taxon>
        <taxon>Actinopterygii</taxon>
        <taxon>Neopterygii</taxon>
        <taxon>Teleostei</taxon>
        <taxon>Neoteleostei</taxon>
        <taxon>Acanthomorphata</taxon>
        <taxon>Zeiogadaria</taxon>
        <taxon>Gadariae</taxon>
        <taxon>Gadiformes</taxon>
        <taxon>Gadoidei</taxon>
        <taxon>Gadidae</taxon>
        <taxon>Gadus</taxon>
    </lineage>
</organism>
<dbReference type="Proteomes" id="UP000694546">
    <property type="component" value="Chromosome 1"/>
</dbReference>
<dbReference type="GeneTree" id="ENSGT00940000170524"/>
<evidence type="ECO:0000256" key="2">
    <source>
        <dbReference type="ARBA" id="ARBA00008369"/>
    </source>
</evidence>
<feature type="signal peptide" evidence="5">
    <location>
        <begin position="1"/>
        <end position="27"/>
    </location>
</feature>
<keyword evidence="5" id="KW-0732">Signal</keyword>
<evidence type="ECO:0000313" key="7">
    <source>
        <dbReference type="Ensembl" id="ENSGMOP00000043500.1"/>
    </source>
</evidence>
<evidence type="ECO:0000256" key="3">
    <source>
        <dbReference type="ARBA" id="ARBA00022525"/>
    </source>
</evidence>
<comment type="subcellular location">
    <subcellularLocation>
        <location evidence="1">Secreted</location>
    </subcellularLocation>
</comment>
<protein>
    <recommendedName>
        <fullName evidence="6">Glucagon / GIP / secretin / VIP family domain-containing protein</fullName>
    </recommendedName>
</protein>
<comment type="similarity">
    <text evidence="2">Belongs to the glucagon family.</text>
</comment>
<evidence type="ECO:0000313" key="8">
    <source>
        <dbReference type="Proteomes" id="UP000694546"/>
    </source>
</evidence>
<dbReference type="GO" id="GO:0031769">
    <property type="term" value="F:glucagon receptor binding"/>
    <property type="evidence" value="ECO:0007669"/>
    <property type="project" value="TreeGrafter"/>
</dbReference>
<evidence type="ECO:0000256" key="4">
    <source>
        <dbReference type="ARBA" id="ARBA00022702"/>
    </source>
</evidence>
<keyword evidence="4" id="KW-0372">Hormone</keyword>
<dbReference type="PANTHER" id="PTHR11418:SF0">
    <property type="entry name" value="PRO-GLUCAGON"/>
    <property type="match status" value="1"/>
</dbReference>
<dbReference type="AlphaFoldDB" id="A0A8C5BFJ2"/>
<reference evidence="7" key="2">
    <citation type="submission" date="2025-08" db="UniProtKB">
        <authorList>
            <consortium name="Ensembl"/>
        </authorList>
    </citation>
    <scope>IDENTIFICATION</scope>
</reference>
<dbReference type="Ensembl" id="ENSGMOT00000036888.1">
    <property type="protein sequence ID" value="ENSGMOP00000043500.1"/>
    <property type="gene ID" value="ENSGMOG00000022320.1"/>
</dbReference>
<evidence type="ECO:0000256" key="5">
    <source>
        <dbReference type="SAM" id="SignalP"/>
    </source>
</evidence>
<proteinExistence type="inferred from homology"/>
<dbReference type="PANTHER" id="PTHR11418">
    <property type="entry name" value="GLUCAGON"/>
    <property type="match status" value="1"/>
</dbReference>
<reference evidence="7" key="3">
    <citation type="submission" date="2025-09" db="UniProtKB">
        <authorList>
            <consortium name="Ensembl"/>
        </authorList>
    </citation>
    <scope>IDENTIFICATION</scope>
</reference>
<evidence type="ECO:0000259" key="6">
    <source>
        <dbReference type="PROSITE" id="PS00260"/>
    </source>
</evidence>
<keyword evidence="3" id="KW-0964">Secreted</keyword>
<keyword evidence="8" id="KW-1185">Reference proteome</keyword>
<feature type="chain" id="PRO_5045389530" description="Glucagon / GIP / secretin / VIP family domain-containing protein" evidence="5">
    <location>
        <begin position="28"/>
        <end position="119"/>
    </location>
</feature>
<dbReference type="PROSITE" id="PS00260">
    <property type="entry name" value="GLUCAGON"/>
    <property type="match status" value="1"/>
</dbReference>
<dbReference type="InterPro" id="IPR015550">
    <property type="entry name" value="Glucagon"/>
</dbReference>
<reference evidence="7" key="1">
    <citation type="submission" date="2019-07" db="EMBL/GenBank/DDBJ databases">
        <authorList>
            <consortium name="Wellcome Sanger Institute Data Sharing"/>
        </authorList>
    </citation>
    <scope>NUCLEOTIDE SEQUENCE [LARGE SCALE GENOMIC DNA]</scope>
</reference>
<evidence type="ECO:0000256" key="1">
    <source>
        <dbReference type="ARBA" id="ARBA00004613"/>
    </source>
</evidence>
<dbReference type="GO" id="GO:0010737">
    <property type="term" value="P:protein kinase A signaling"/>
    <property type="evidence" value="ECO:0007669"/>
    <property type="project" value="TreeGrafter"/>
</dbReference>
<dbReference type="Pfam" id="PF00123">
    <property type="entry name" value="Hormone_2"/>
    <property type="match status" value="1"/>
</dbReference>
<dbReference type="GO" id="GO:0043066">
    <property type="term" value="P:negative regulation of apoptotic process"/>
    <property type="evidence" value="ECO:0007669"/>
    <property type="project" value="TreeGrafter"/>
</dbReference>
<dbReference type="GO" id="GO:0035774">
    <property type="term" value="P:positive regulation of insulin secretion involved in cellular response to glucose stimulus"/>
    <property type="evidence" value="ECO:0007669"/>
    <property type="project" value="TreeGrafter"/>
</dbReference>
<dbReference type="SMART" id="SM00070">
    <property type="entry name" value="GLUCA"/>
    <property type="match status" value="1"/>
</dbReference>
<feature type="domain" description="Glucagon / GIP / secretin / VIP family" evidence="6">
    <location>
        <begin position="43"/>
        <end position="65"/>
    </location>
</feature>
<dbReference type="InterPro" id="IPR000532">
    <property type="entry name" value="Glucagon_GIP_secretin_VIP"/>
</dbReference>
<dbReference type="Gene3D" id="6.10.250.590">
    <property type="match status" value="1"/>
</dbReference>
<accession>A0A8C5BFJ2</accession>